<keyword evidence="12" id="KW-0539">Nucleus</keyword>
<evidence type="ECO:0000256" key="14">
    <source>
        <dbReference type="ARBA" id="ARBA00056431"/>
    </source>
</evidence>
<dbReference type="PANTHER" id="PTHR14619">
    <property type="entry name" value="NEURON-DERIVED NEUROTROPHIC FACTOR"/>
    <property type="match status" value="1"/>
</dbReference>
<keyword evidence="11" id="KW-0508">mRNA splicing</keyword>
<dbReference type="PANTHER" id="PTHR14619:SF3">
    <property type="entry name" value="PROTEIN NDNF"/>
    <property type="match status" value="1"/>
</dbReference>
<protein>
    <recommendedName>
        <fullName evidence="16">U6 snRNA-associated Sm-like protein LSm8</fullName>
    </recommendedName>
</protein>
<evidence type="ECO:0000256" key="2">
    <source>
        <dbReference type="ARBA" id="ARBA00004613"/>
    </source>
</evidence>
<evidence type="ECO:0000256" key="13">
    <source>
        <dbReference type="ARBA" id="ARBA00023274"/>
    </source>
</evidence>
<dbReference type="InterPro" id="IPR010920">
    <property type="entry name" value="LSM_dom_sf"/>
</dbReference>
<comment type="function">
    <text evidence="14">Plays a role in pre-mRNA splicing as component of the U4/U6-U5 tri-snRNP complex that is involved in spliceosome assembly, and as component of the precatalytic spliceosome (spliceosome B complex). The heptameric LSM2-8 complex binds specifically to the 3'-terminal U-tract of U6 snRNA.</text>
</comment>
<dbReference type="AlphaFoldDB" id="A0A336M1E7"/>
<dbReference type="InterPro" id="IPR001163">
    <property type="entry name" value="Sm_dom_euk/arc"/>
</dbReference>
<dbReference type="GO" id="GO:0000398">
    <property type="term" value="P:mRNA splicing, via spliceosome"/>
    <property type="evidence" value="ECO:0007669"/>
    <property type="project" value="InterPro"/>
</dbReference>
<dbReference type="GO" id="GO:0003723">
    <property type="term" value="F:RNA binding"/>
    <property type="evidence" value="ECO:0007669"/>
    <property type="project" value="UniProtKB-KW"/>
</dbReference>
<evidence type="ECO:0000256" key="15">
    <source>
        <dbReference type="ARBA" id="ARBA00063389"/>
    </source>
</evidence>
<dbReference type="InterPro" id="IPR019326">
    <property type="entry name" value="NDNF"/>
</dbReference>
<proteinExistence type="predicted"/>
<dbReference type="Gene3D" id="2.30.30.100">
    <property type="match status" value="1"/>
</dbReference>
<evidence type="ECO:0000313" key="18">
    <source>
        <dbReference type="EMBL" id="SSX23870.1"/>
    </source>
</evidence>
<dbReference type="InterPro" id="IPR045805">
    <property type="entry name" value="NDNF_C"/>
</dbReference>
<evidence type="ECO:0000256" key="9">
    <source>
        <dbReference type="ARBA" id="ARBA00022990"/>
    </source>
</evidence>
<evidence type="ECO:0000256" key="16">
    <source>
        <dbReference type="ARBA" id="ARBA00067760"/>
    </source>
</evidence>
<evidence type="ECO:0000259" key="17">
    <source>
        <dbReference type="PROSITE" id="PS52002"/>
    </source>
</evidence>
<keyword evidence="7" id="KW-0677">Repeat</keyword>
<gene>
    <name evidence="18" type="primary">CSON009788</name>
</gene>
<keyword evidence="5" id="KW-0747">Spliceosome</keyword>
<dbReference type="GO" id="GO:0005681">
    <property type="term" value="C:spliceosomal complex"/>
    <property type="evidence" value="ECO:0007669"/>
    <property type="project" value="UniProtKB-KW"/>
</dbReference>
<keyword evidence="4" id="KW-0507">mRNA processing</keyword>
<evidence type="ECO:0000256" key="8">
    <source>
        <dbReference type="ARBA" id="ARBA00022884"/>
    </source>
</evidence>
<dbReference type="InterPro" id="IPR055271">
    <property type="entry name" value="NDNF_Fn(III)_1"/>
</dbReference>
<keyword evidence="6" id="KW-0732">Signal</keyword>
<keyword evidence="9" id="KW-0007">Acetylation</keyword>
<keyword evidence="10" id="KW-0325">Glycoprotein</keyword>
<dbReference type="Pfam" id="PF01423">
    <property type="entry name" value="LSM"/>
    <property type="match status" value="1"/>
</dbReference>
<comment type="subunit">
    <text evidence="15">Component of the precatalytic spliceosome (spliceosome B complex). Component of the U4/U6-U5 tri-snRNP complex, a building block of the precatalytic spliceosome (spliceosome B complex). The U4/U6-U5 tri-snRNP complex is composed of the U4, U6 and U5 snRNAs and at least PRPF3, PRPF4, PRPF6, PRPF8, PRPF31, SNRNP200, TXNL4A, SNRNP40, SNRPB, SNRPD1, SNRPD2, SNRPD3, SNRPE, SNRPF, SNRPG, DDX23, CD2BP2, PPIH, SNU13, EFTUD2, SART1 and USP39, plus LSM2, LSM3, LSM4, LSM5, LSM6, LSM7 and LSM8. LSM2, LSM3, LSM4, LSM5, LSM6, LSM7 and LSM8 form a heptameric, ring-shaped subcomplex (the LSM2-8 complex) that is part of the U4/U6-U5 tri-snRNP complex and the precatalytic spliceosome.</text>
</comment>
<dbReference type="Pfam" id="PF19433">
    <property type="entry name" value="NDNF_C"/>
    <property type="match status" value="1"/>
</dbReference>
<evidence type="ECO:0000256" key="11">
    <source>
        <dbReference type="ARBA" id="ARBA00023187"/>
    </source>
</evidence>
<dbReference type="InterPro" id="IPR047575">
    <property type="entry name" value="Sm"/>
</dbReference>
<evidence type="ECO:0000256" key="5">
    <source>
        <dbReference type="ARBA" id="ARBA00022728"/>
    </source>
</evidence>
<feature type="domain" description="Sm" evidence="17">
    <location>
        <begin position="1"/>
        <end position="75"/>
    </location>
</feature>
<dbReference type="PROSITE" id="PS52002">
    <property type="entry name" value="SM"/>
    <property type="match status" value="1"/>
</dbReference>
<dbReference type="Pfam" id="PF10179">
    <property type="entry name" value="NDNF"/>
    <property type="match status" value="1"/>
</dbReference>
<keyword evidence="3" id="KW-0964">Secreted</keyword>
<dbReference type="VEuPathDB" id="VectorBase:CSON009788"/>
<comment type="subcellular location">
    <subcellularLocation>
        <location evidence="1">Nucleus</location>
    </subcellularLocation>
    <subcellularLocation>
        <location evidence="2">Secreted</location>
    </subcellularLocation>
</comment>
<evidence type="ECO:0000256" key="3">
    <source>
        <dbReference type="ARBA" id="ARBA00022525"/>
    </source>
</evidence>
<keyword evidence="8" id="KW-0694">RNA-binding</keyword>
<dbReference type="GO" id="GO:0005576">
    <property type="term" value="C:extracellular region"/>
    <property type="evidence" value="ECO:0007669"/>
    <property type="project" value="UniProtKB-SubCell"/>
</dbReference>
<organism evidence="18">
    <name type="scientific">Culicoides sonorensis</name>
    <name type="common">Biting midge</name>
    <dbReference type="NCBI Taxonomy" id="179676"/>
    <lineage>
        <taxon>Eukaryota</taxon>
        <taxon>Metazoa</taxon>
        <taxon>Ecdysozoa</taxon>
        <taxon>Arthropoda</taxon>
        <taxon>Hexapoda</taxon>
        <taxon>Insecta</taxon>
        <taxon>Pterygota</taxon>
        <taxon>Neoptera</taxon>
        <taxon>Endopterygota</taxon>
        <taxon>Diptera</taxon>
        <taxon>Nematocera</taxon>
        <taxon>Chironomoidea</taxon>
        <taxon>Ceratopogonidae</taxon>
        <taxon>Ceratopogoninae</taxon>
        <taxon>Culicoides</taxon>
        <taxon>Monoculicoides</taxon>
    </lineage>
</organism>
<dbReference type="EMBL" id="UFQT01000391">
    <property type="protein sequence ID" value="SSX23870.1"/>
    <property type="molecule type" value="Genomic_DNA"/>
</dbReference>
<dbReference type="SMART" id="SM00651">
    <property type="entry name" value="Sm"/>
    <property type="match status" value="1"/>
</dbReference>
<dbReference type="InterPro" id="IPR034103">
    <property type="entry name" value="Lsm8"/>
</dbReference>
<evidence type="ECO:0000256" key="4">
    <source>
        <dbReference type="ARBA" id="ARBA00022664"/>
    </source>
</evidence>
<evidence type="ECO:0000256" key="12">
    <source>
        <dbReference type="ARBA" id="ARBA00023242"/>
    </source>
</evidence>
<dbReference type="GO" id="GO:0046540">
    <property type="term" value="C:U4/U6 x U5 tri-snRNP complex"/>
    <property type="evidence" value="ECO:0007669"/>
    <property type="project" value="InterPro"/>
</dbReference>
<evidence type="ECO:0000256" key="1">
    <source>
        <dbReference type="ARBA" id="ARBA00004123"/>
    </source>
</evidence>
<evidence type="ECO:0000256" key="10">
    <source>
        <dbReference type="ARBA" id="ARBA00023180"/>
    </source>
</evidence>
<dbReference type="GO" id="GO:0005688">
    <property type="term" value="C:U6 snRNP"/>
    <property type="evidence" value="ECO:0007669"/>
    <property type="project" value="InterPro"/>
</dbReference>
<sequence length="594" mass="67698">MASGLESFISKTVSVICQDGRNFIGTLKGFDQTVNIILDESHERIYSQNGIQQVVLGLHIIRGDNVAIIGQVDDTVDSRLDFSNIRAEPINPVILIKTLFIIIAIILTTSVDRQMVNNVSAHRQQQPCSYGLNKNQNENIIEDQIPTIVLYENIPIKEYIDKGQRKRFSIPLPESNPITITVTPTAGIEWRLASYNTTIEKSFSLSCGSSGEYDIFIMATTKTQICVSYTLAYNHIPNWPYVNWTTPAKIRFQYQPKRLQLLLKWSKSKVAVQEIQYCLSINVHKPQKSLCQALGTASKNTCTKFNLNNMLQSTRFDLFRKIDTSQMNVICTGYRTQQMLRGLRLKTLYYVDIFAVHTGLNNFTYLYASDVVWFNRTQPLRLVEDKTVVGKLSILGGLSVFIFKIPTHRTTNFFQLFITPCSSKVDVKIIKDKKIVKSIDNVNKPQVIRMNGTNSGEKYVIRVIDADDNMNNKKVEISVTTKKHFQTLPSLPKSFEVMEVSEYRTCNSTVIAWNSSLDVRNIKYRIFVIRESIDDNVSLSNYCIDHSKITRHPQFQKVYCIPGEKSEIQQFTITGLSPGGYYIIYLTASLGNER</sequence>
<dbReference type="FunFam" id="2.30.30.100:FF:000022">
    <property type="entry name" value="U6 snRNA-associated Sm-like protein LSm8"/>
    <property type="match status" value="1"/>
</dbReference>
<dbReference type="SUPFAM" id="SSF50182">
    <property type="entry name" value="Sm-like ribonucleoproteins"/>
    <property type="match status" value="1"/>
</dbReference>
<evidence type="ECO:0000256" key="7">
    <source>
        <dbReference type="ARBA" id="ARBA00022737"/>
    </source>
</evidence>
<keyword evidence="13" id="KW-0687">Ribonucleoprotein</keyword>
<evidence type="ECO:0000256" key="6">
    <source>
        <dbReference type="ARBA" id="ARBA00022729"/>
    </source>
</evidence>
<dbReference type="CDD" id="cd01727">
    <property type="entry name" value="LSm8"/>
    <property type="match status" value="1"/>
</dbReference>
<reference evidence="18" key="1">
    <citation type="submission" date="2018-07" db="EMBL/GenBank/DDBJ databases">
        <authorList>
            <person name="Quirk P.G."/>
            <person name="Krulwich T.A."/>
        </authorList>
    </citation>
    <scope>NUCLEOTIDE SEQUENCE</scope>
</reference>
<name>A0A336M1E7_CULSO</name>
<accession>A0A336M1E7</accession>